<dbReference type="Proteomes" id="UP000828390">
    <property type="component" value="Unassembled WGS sequence"/>
</dbReference>
<dbReference type="EMBL" id="JAIWYP010000012">
    <property type="protein sequence ID" value="KAH3728631.1"/>
    <property type="molecule type" value="Genomic_DNA"/>
</dbReference>
<reference evidence="3" key="1">
    <citation type="journal article" date="2019" name="bioRxiv">
        <title>The Genome of the Zebra Mussel, Dreissena polymorpha: A Resource for Invasive Species Research.</title>
        <authorList>
            <person name="McCartney M.A."/>
            <person name="Auch B."/>
            <person name="Kono T."/>
            <person name="Mallez S."/>
            <person name="Zhang Y."/>
            <person name="Obille A."/>
            <person name="Becker A."/>
            <person name="Abrahante J.E."/>
            <person name="Garbe J."/>
            <person name="Badalamenti J.P."/>
            <person name="Herman A."/>
            <person name="Mangelson H."/>
            <person name="Liachko I."/>
            <person name="Sullivan S."/>
            <person name="Sone E.D."/>
            <person name="Koren S."/>
            <person name="Silverstein K.A.T."/>
            <person name="Beckman K.B."/>
            <person name="Gohl D.M."/>
        </authorList>
    </citation>
    <scope>NUCLEOTIDE SEQUENCE</scope>
    <source>
        <strain evidence="3">Duluth1</strain>
        <tissue evidence="3">Whole animal</tissue>
    </source>
</reference>
<dbReference type="PROSITE" id="PS51462">
    <property type="entry name" value="NUDIX"/>
    <property type="match status" value="1"/>
</dbReference>
<dbReference type="PROSITE" id="PS00893">
    <property type="entry name" value="NUDIX_BOX"/>
    <property type="match status" value="1"/>
</dbReference>
<keyword evidence="1" id="KW-0378">Hydrolase</keyword>
<dbReference type="PANTHER" id="PTHR22769">
    <property type="entry name" value="MUTT/NUDIX HYDROLASE"/>
    <property type="match status" value="1"/>
</dbReference>
<dbReference type="Pfam" id="PF00293">
    <property type="entry name" value="NUDIX"/>
    <property type="match status" value="1"/>
</dbReference>
<evidence type="ECO:0000259" key="2">
    <source>
        <dbReference type="PROSITE" id="PS51462"/>
    </source>
</evidence>
<dbReference type="AlphaFoldDB" id="A0A9D4CQZ7"/>
<name>A0A9D4CQZ7_DREPO</name>
<evidence type="ECO:0000313" key="3">
    <source>
        <dbReference type="EMBL" id="KAH3728631.1"/>
    </source>
</evidence>
<protein>
    <recommendedName>
        <fullName evidence="2">Nudix hydrolase domain-containing protein</fullName>
    </recommendedName>
</protein>
<accession>A0A9D4CQZ7</accession>
<dbReference type="GO" id="GO:0044715">
    <property type="term" value="F:8-oxo-dGDP phosphatase activity"/>
    <property type="evidence" value="ECO:0007669"/>
    <property type="project" value="TreeGrafter"/>
</dbReference>
<dbReference type="PANTHER" id="PTHR22769:SF56">
    <property type="entry name" value="8-OXO-DGDP PHOSPHATASE NUDT18"/>
    <property type="match status" value="1"/>
</dbReference>
<organism evidence="3 4">
    <name type="scientific">Dreissena polymorpha</name>
    <name type="common">Zebra mussel</name>
    <name type="synonym">Mytilus polymorpha</name>
    <dbReference type="NCBI Taxonomy" id="45954"/>
    <lineage>
        <taxon>Eukaryota</taxon>
        <taxon>Metazoa</taxon>
        <taxon>Spiralia</taxon>
        <taxon>Lophotrochozoa</taxon>
        <taxon>Mollusca</taxon>
        <taxon>Bivalvia</taxon>
        <taxon>Autobranchia</taxon>
        <taxon>Heteroconchia</taxon>
        <taxon>Euheterodonta</taxon>
        <taxon>Imparidentia</taxon>
        <taxon>Neoheterodontei</taxon>
        <taxon>Myida</taxon>
        <taxon>Dreissenoidea</taxon>
        <taxon>Dreissenidae</taxon>
        <taxon>Dreissena</taxon>
    </lineage>
</organism>
<dbReference type="GO" id="GO:0044716">
    <property type="term" value="F:8-oxo-GDP phosphatase activity"/>
    <property type="evidence" value="ECO:0007669"/>
    <property type="project" value="TreeGrafter"/>
</dbReference>
<keyword evidence="4" id="KW-1185">Reference proteome</keyword>
<sequence>MEGVEQDLKKLMDGHVVPIHPDSITVTHSNGLWEDDYVPIVKKTVSYIAMGLVFNEEGQMLLIQEAKQRIRGQWYIPAGRIEPGENFVDGVKREVKEEAGIDIDVISLCTLEINDSLSWFFPYCVARPKGGRLKTLAEQDEESLQAQWFTLDQIRNKEMKLRGTDFFKVMEMAQSYLATPPECRHPAYQVGIQAHSDLLQRVVIIKHTEDGKVEILCRDKPQRCLPVLKLLTNIGSLYISVGALLKDVFKTKMIHIPATGLLTLEHCGIPAEEHDGLCLTVVYVVPAPLHEQLKTVQSTDYAWHVIANDELVEKINLRMVAQNLLIPIVH</sequence>
<evidence type="ECO:0000313" key="4">
    <source>
        <dbReference type="Proteomes" id="UP000828390"/>
    </source>
</evidence>
<proteinExistence type="predicted"/>
<reference evidence="3" key="2">
    <citation type="submission" date="2020-11" db="EMBL/GenBank/DDBJ databases">
        <authorList>
            <person name="McCartney M.A."/>
            <person name="Auch B."/>
            <person name="Kono T."/>
            <person name="Mallez S."/>
            <person name="Becker A."/>
            <person name="Gohl D.M."/>
            <person name="Silverstein K.A.T."/>
            <person name="Koren S."/>
            <person name="Bechman K.B."/>
            <person name="Herman A."/>
            <person name="Abrahante J.E."/>
            <person name="Garbe J."/>
        </authorList>
    </citation>
    <scope>NUCLEOTIDE SEQUENCE</scope>
    <source>
        <strain evidence="3">Duluth1</strain>
        <tissue evidence="3">Whole animal</tissue>
    </source>
</reference>
<dbReference type="InterPro" id="IPR000086">
    <property type="entry name" value="NUDIX_hydrolase_dom"/>
</dbReference>
<dbReference type="InterPro" id="IPR020084">
    <property type="entry name" value="NUDIX_hydrolase_CS"/>
</dbReference>
<dbReference type="Gene3D" id="3.90.79.10">
    <property type="entry name" value="Nucleoside Triphosphate Pyrophosphohydrolase"/>
    <property type="match status" value="1"/>
</dbReference>
<gene>
    <name evidence="3" type="ORF">DPMN_054590</name>
</gene>
<feature type="domain" description="Nudix hydrolase" evidence="2">
    <location>
        <begin position="44"/>
        <end position="174"/>
    </location>
</feature>
<comment type="caution">
    <text evidence="3">The sequence shown here is derived from an EMBL/GenBank/DDBJ whole genome shotgun (WGS) entry which is preliminary data.</text>
</comment>
<dbReference type="SUPFAM" id="SSF55811">
    <property type="entry name" value="Nudix"/>
    <property type="match status" value="1"/>
</dbReference>
<dbReference type="InterPro" id="IPR015797">
    <property type="entry name" value="NUDIX_hydrolase-like_dom_sf"/>
</dbReference>
<evidence type="ECO:0000256" key="1">
    <source>
        <dbReference type="ARBA" id="ARBA00022801"/>
    </source>
</evidence>